<feature type="compositionally biased region" description="Polar residues" evidence="2">
    <location>
        <begin position="550"/>
        <end position="560"/>
    </location>
</feature>
<feature type="compositionally biased region" description="Basic and acidic residues" evidence="2">
    <location>
        <begin position="495"/>
        <end position="516"/>
    </location>
</feature>
<evidence type="ECO:0000256" key="1">
    <source>
        <dbReference type="ARBA" id="ARBA00008874"/>
    </source>
</evidence>
<comment type="similarity">
    <text evidence="1">Belongs to the protein kinase superfamily. STE Ser/Thr protein kinase family. STE20 subfamily.</text>
</comment>
<feature type="domain" description="Protein kinase" evidence="3">
    <location>
        <begin position="28"/>
        <end position="289"/>
    </location>
</feature>
<feature type="compositionally biased region" description="Polar residues" evidence="2">
    <location>
        <begin position="433"/>
        <end position="452"/>
    </location>
</feature>
<dbReference type="SMART" id="SM00220">
    <property type="entry name" value="S_TKc"/>
    <property type="match status" value="1"/>
</dbReference>
<protein>
    <recommendedName>
        <fullName evidence="3">Protein kinase domain-containing protein</fullName>
    </recommendedName>
</protein>
<feature type="compositionally biased region" description="Basic and acidic residues" evidence="2">
    <location>
        <begin position="588"/>
        <end position="600"/>
    </location>
</feature>
<dbReference type="SUPFAM" id="SSF56112">
    <property type="entry name" value="Protein kinase-like (PK-like)"/>
    <property type="match status" value="1"/>
</dbReference>
<gene>
    <name evidence="4" type="ORF">RMAR00112_LOCUS25287</name>
</gene>
<proteinExistence type="inferred from homology"/>
<dbReference type="InterPro" id="IPR011009">
    <property type="entry name" value="Kinase-like_dom_sf"/>
</dbReference>
<evidence type="ECO:0000313" key="4">
    <source>
        <dbReference type="EMBL" id="CAE0057238.1"/>
    </source>
</evidence>
<feature type="region of interest" description="Disordered" evidence="2">
    <location>
        <begin position="357"/>
        <end position="757"/>
    </location>
</feature>
<feature type="compositionally biased region" description="Basic and acidic residues" evidence="2">
    <location>
        <begin position="421"/>
        <end position="432"/>
    </location>
</feature>
<name>A0A7S3EK95_9RHOD</name>
<dbReference type="GO" id="GO:0043539">
    <property type="term" value="F:protein serine/threonine kinase activator activity"/>
    <property type="evidence" value="ECO:0007669"/>
    <property type="project" value="InterPro"/>
</dbReference>
<dbReference type="Gene3D" id="1.10.510.10">
    <property type="entry name" value="Transferase(Phosphotransferase) domain 1"/>
    <property type="match status" value="1"/>
</dbReference>
<dbReference type="PANTHER" id="PTHR48014">
    <property type="entry name" value="SERINE/THREONINE-PROTEIN KINASE FRAY2"/>
    <property type="match status" value="1"/>
</dbReference>
<dbReference type="GO" id="GO:0005524">
    <property type="term" value="F:ATP binding"/>
    <property type="evidence" value="ECO:0007669"/>
    <property type="project" value="InterPro"/>
</dbReference>
<evidence type="ECO:0000259" key="3">
    <source>
        <dbReference type="PROSITE" id="PS50011"/>
    </source>
</evidence>
<evidence type="ECO:0000256" key="2">
    <source>
        <dbReference type="SAM" id="MobiDB-lite"/>
    </source>
</evidence>
<feature type="compositionally biased region" description="Basic and acidic residues" evidence="2">
    <location>
        <begin position="1"/>
        <end position="16"/>
    </location>
</feature>
<dbReference type="InterPro" id="IPR047173">
    <property type="entry name" value="STRAD_A/B-like"/>
</dbReference>
<dbReference type="AlphaFoldDB" id="A0A7S3EK95"/>
<feature type="compositionally biased region" description="Basic and acidic residues" evidence="2">
    <location>
        <begin position="466"/>
        <end position="475"/>
    </location>
</feature>
<dbReference type="InterPro" id="IPR000719">
    <property type="entry name" value="Prot_kinase_dom"/>
</dbReference>
<feature type="compositionally biased region" description="Polar residues" evidence="2">
    <location>
        <begin position="368"/>
        <end position="381"/>
    </location>
</feature>
<dbReference type="Gene3D" id="3.30.200.20">
    <property type="entry name" value="Phosphorylase Kinase, domain 1"/>
    <property type="match status" value="1"/>
</dbReference>
<dbReference type="Pfam" id="PF00069">
    <property type="entry name" value="Pkinase"/>
    <property type="match status" value="1"/>
</dbReference>
<feature type="compositionally biased region" description="Pro residues" evidence="2">
    <location>
        <begin position="384"/>
        <end position="394"/>
    </location>
</feature>
<organism evidence="4">
    <name type="scientific">Rhodosorus marinus</name>
    <dbReference type="NCBI Taxonomy" id="101924"/>
    <lineage>
        <taxon>Eukaryota</taxon>
        <taxon>Rhodophyta</taxon>
        <taxon>Stylonematophyceae</taxon>
        <taxon>Stylonematales</taxon>
        <taxon>Stylonemataceae</taxon>
        <taxon>Rhodosorus</taxon>
    </lineage>
</organism>
<reference evidence="4" key="1">
    <citation type="submission" date="2021-01" db="EMBL/GenBank/DDBJ databases">
        <authorList>
            <person name="Corre E."/>
            <person name="Pelletier E."/>
            <person name="Niang G."/>
            <person name="Scheremetjew M."/>
            <person name="Finn R."/>
            <person name="Kale V."/>
            <person name="Holt S."/>
            <person name="Cochrane G."/>
            <person name="Meng A."/>
            <person name="Brown T."/>
            <person name="Cohen L."/>
        </authorList>
    </citation>
    <scope>NUCLEOTIDE SEQUENCE</scope>
    <source>
        <strain evidence="4">CCMP 769</strain>
    </source>
</reference>
<feature type="region of interest" description="Disordered" evidence="2">
    <location>
        <begin position="782"/>
        <end position="804"/>
    </location>
</feature>
<dbReference type="PANTHER" id="PTHR48014:SF21">
    <property type="entry name" value="SERINE_THREONINE-PROTEIN KINASE FRAY2"/>
    <property type="match status" value="1"/>
</dbReference>
<feature type="compositionally biased region" description="Basic and acidic residues" evidence="2">
    <location>
        <begin position="647"/>
        <end position="677"/>
    </location>
</feature>
<sequence>MWRKEPSPVGDADRAPPRKTYPQAASGYDLKEQIGKGSAATVFKAWCEQEHEEVAIKVIDLEWFQASLDDIWKEIQVMSLSSHPNVVPYSTSFVDGTYLWVVMPLLTGGSVQSLLNGMFPGGMPEPLTQYLLFETVKALDYFHKHGQIHRDVKAANILLTSQGQVMLSDYGVMGWMVEGGVERKLAQTVVGTPHWMAPEVLEQRHGYNYKADIWSLGITALELAQGHPPYVNYPPVKIMLMTLNEPPPQLTGQPSFEYSKAFKEMVQLCLQKDPKRRASTSDLLHHRFFRNVKKPDDLPELLSRLPPLGSRAGSQAMLYRLLRKGKSVGSRGESESQSKGSNSLVWDFDIGNEAENVRFDESRESLNGVESTTTKSSTDNLSKPPTPAPIPPSSPKANTPKPPSRVVTAALTSSPSTPRPKRAEEKAGDDVQNKTGAVASTNADASTVPVDTTKSRKSRFTISEVELSKASRGEAQDAEEQLRANASEPLLDGTEVERNSSRRPRIEVKEVLKDDPSIAASAGSGLVGENASTHSGGNFGPTTPMPLRSLASQDNLTLTNLPKLEGDTEVNRPIPRKPSRFEVTAIEAPKEGLPSREKSQEMVVEPVLSKGDGSESLAPAAPAQGDKEPTKMSRKQSRFEIMTPPVDGKDSTKEAAKETATRTKEAAPVKEGADGLTRKPSRFQITDSGDDAKGRAARPLTDVGEPYVPAATPAVLKSTTPNPPNPTTKARFEAGPKPTQETSPALGTAPPQRKGRFEVLSTKQNPLEMLKSVMEQVRNVELPGYISPRPSRLTDGFESCSSSG</sequence>
<accession>A0A7S3EK95</accession>
<dbReference type="PROSITE" id="PS50011">
    <property type="entry name" value="PROTEIN_KINASE_DOM"/>
    <property type="match status" value="1"/>
</dbReference>
<dbReference type="EMBL" id="HBHW01032799">
    <property type="protein sequence ID" value="CAE0057238.1"/>
    <property type="molecule type" value="Transcribed_RNA"/>
</dbReference>
<dbReference type="GO" id="GO:0004672">
    <property type="term" value="F:protein kinase activity"/>
    <property type="evidence" value="ECO:0007669"/>
    <property type="project" value="InterPro"/>
</dbReference>
<feature type="region of interest" description="Disordered" evidence="2">
    <location>
        <begin position="1"/>
        <end position="22"/>
    </location>
</feature>